<name>A0A169S7J5_9CORY</name>
<evidence type="ECO:0000256" key="4">
    <source>
        <dbReference type="ARBA" id="ARBA00022801"/>
    </source>
</evidence>
<sequence length="159" mass="17771">MDQLILDVLIDIRIAVLTPMIILFTQLTGPTLMFIYSLVWGVWQKNVIAPLAVGLANLASHFLKKLLERPRPDIAFHLVEETNFSLPSGHAVGVAACAVAIGYFANKWWKIMLWVLALLVGLSRLYVGVHWPSDVLVGWAIGAVIPVIVITSWSYLRRR</sequence>
<feature type="transmembrane region" description="Helical" evidence="7">
    <location>
        <begin position="111"/>
        <end position="129"/>
    </location>
</feature>
<feature type="transmembrane region" description="Helical" evidence="7">
    <location>
        <begin position="84"/>
        <end position="104"/>
    </location>
</feature>
<proteinExistence type="predicted"/>
<keyword evidence="5 7" id="KW-1133">Transmembrane helix</keyword>
<feature type="domain" description="Phosphatidic acid phosphatase type 2/haloperoxidase" evidence="8">
    <location>
        <begin position="46"/>
        <end position="150"/>
    </location>
</feature>
<dbReference type="Gene3D" id="1.20.144.10">
    <property type="entry name" value="Phosphatidic acid phosphatase type 2/haloperoxidase"/>
    <property type="match status" value="1"/>
</dbReference>
<dbReference type="KEGG" id="csur:N24_2984"/>
<dbReference type="InterPro" id="IPR000326">
    <property type="entry name" value="PAP2/HPO"/>
</dbReference>
<dbReference type="Pfam" id="PF01569">
    <property type="entry name" value="PAP2"/>
    <property type="match status" value="1"/>
</dbReference>
<comment type="subcellular location">
    <subcellularLocation>
        <location evidence="1">Cell membrane</location>
        <topology evidence="1">Multi-pass membrane protein</topology>
    </subcellularLocation>
</comment>
<dbReference type="RefSeq" id="WP_096458984.1">
    <property type="nucleotide sequence ID" value="NZ_AP017369.1"/>
</dbReference>
<keyword evidence="2" id="KW-1003">Cell membrane</keyword>
<keyword evidence="6 7" id="KW-0472">Membrane</keyword>
<dbReference type="InterPro" id="IPR036938">
    <property type="entry name" value="PAP2/HPO_sf"/>
</dbReference>
<evidence type="ECO:0000256" key="3">
    <source>
        <dbReference type="ARBA" id="ARBA00022692"/>
    </source>
</evidence>
<dbReference type="SMART" id="SM00014">
    <property type="entry name" value="acidPPc"/>
    <property type="match status" value="1"/>
</dbReference>
<keyword evidence="4" id="KW-0378">Hydrolase</keyword>
<evidence type="ECO:0000313" key="9">
    <source>
        <dbReference type="EMBL" id="BAU97246.1"/>
    </source>
</evidence>
<dbReference type="SUPFAM" id="SSF48317">
    <property type="entry name" value="Acid phosphatase/Vanadium-dependent haloperoxidase"/>
    <property type="match status" value="1"/>
</dbReference>
<evidence type="ECO:0000256" key="2">
    <source>
        <dbReference type="ARBA" id="ARBA00022475"/>
    </source>
</evidence>
<feature type="transmembrane region" description="Helical" evidence="7">
    <location>
        <begin position="12"/>
        <end position="35"/>
    </location>
</feature>
<evidence type="ECO:0000259" key="8">
    <source>
        <dbReference type="SMART" id="SM00014"/>
    </source>
</evidence>
<keyword evidence="3 7" id="KW-0812">Transmembrane</keyword>
<feature type="transmembrane region" description="Helical" evidence="7">
    <location>
        <begin position="135"/>
        <end position="156"/>
    </location>
</feature>
<dbReference type="GO" id="GO:0005886">
    <property type="term" value="C:plasma membrane"/>
    <property type="evidence" value="ECO:0007669"/>
    <property type="project" value="UniProtKB-SubCell"/>
</dbReference>
<dbReference type="Proteomes" id="UP000218244">
    <property type="component" value="Chromosome"/>
</dbReference>
<dbReference type="EMBL" id="AP017369">
    <property type="protein sequence ID" value="BAU97246.1"/>
    <property type="molecule type" value="Genomic_DNA"/>
</dbReference>
<dbReference type="PANTHER" id="PTHR14969">
    <property type="entry name" value="SPHINGOSINE-1-PHOSPHATE PHOSPHOHYDROLASE"/>
    <property type="match status" value="1"/>
</dbReference>
<reference evidence="9 10" key="1">
    <citation type="submission" date="2016-02" db="EMBL/GenBank/DDBJ databases">
        <title>Corynebacterium glutamicum N24 whole genome sequencing project.</title>
        <authorList>
            <person name="Matsutani M."/>
            <person name="Nangtapong N."/>
            <person name="Yakushi T."/>
            <person name="Matsushita K."/>
        </authorList>
    </citation>
    <scope>NUCLEOTIDE SEQUENCE [LARGE SCALE GENOMIC DNA]</scope>
    <source>
        <strain evidence="9 10">N24</strain>
    </source>
</reference>
<evidence type="ECO:0000256" key="7">
    <source>
        <dbReference type="SAM" id="Phobius"/>
    </source>
</evidence>
<dbReference type="PANTHER" id="PTHR14969:SF62">
    <property type="entry name" value="DECAPRENYLPHOSPHORYL-5-PHOSPHORIBOSE PHOSPHATASE RV3807C-RELATED"/>
    <property type="match status" value="1"/>
</dbReference>
<dbReference type="AlphaFoldDB" id="A0A169S7J5"/>
<accession>A0A169S7J5</accession>
<protein>
    <submittedName>
        <fullName evidence="9">Membrane-associated phospholipid phosphatase</fullName>
    </submittedName>
</protein>
<dbReference type="GO" id="GO:0016787">
    <property type="term" value="F:hydrolase activity"/>
    <property type="evidence" value="ECO:0007669"/>
    <property type="project" value="UniProtKB-KW"/>
</dbReference>
<evidence type="ECO:0000256" key="1">
    <source>
        <dbReference type="ARBA" id="ARBA00004651"/>
    </source>
</evidence>
<evidence type="ECO:0000313" key="10">
    <source>
        <dbReference type="Proteomes" id="UP000218244"/>
    </source>
</evidence>
<keyword evidence="10" id="KW-1185">Reference proteome</keyword>
<evidence type="ECO:0000256" key="6">
    <source>
        <dbReference type="ARBA" id="ARBA00023136"/>
    </source>
</evidence>
<evidence type="ECO:0000256" key="5">
    <source>
        <dbReference type="ARBA" id="ARBA00022989"/>
    </source>
</evidence>
<gene>
    <name evidence="9" type="ORF">N24_2984</name>
</gene>
<organism evidence="9 10">
    <name type="scientific">Corynebacterium suranareeae</name>
    <dbReference type="NCBI Taxonomy" id="2506452"/>
    <lineage>
        <taxon>Bacteria</taxon>
        <taxon>Bacillati</taxon>
        <taxon>Actinomycetota</taxon>
        <taxon>Actinomycetes</taxon>
        <taxon>Mycobacteriales</taxon>
        <taxon>Corynebacteriaceae</taxon>
        <taxon>Corynebacterium</taxon>
    </lineage>
</organism>